<reference evidence="5" key="1">
    <citation type="submission" date="2020-08" db="EMBL/GenBank/DDBJ databases">
        <title>Genome sequencing and assembly of the red palm weevil Rhynchophorus ferrugineus.</title>
        <authorList>
            <person name="Dias G.B."/>
            <person name="Bergman C.M."/>
            <person name="Manee M."/>
        </authorList>
    </citation>
    <scope>NUCLEOTIDE SEQUENCE</scope>
    <source>
        <strain evidence="5">AA-2017</strain>
        <tissue evidence="5">Whole larva</tissue>
    </source>
</reference>
<dbReference type="Pfam" id="PF04615">
    <property type="entry name" value="Utp14"/>
    <property type="match status" value="1"/>
</dbReference>
<comment type="subcellular location">
    <subcellularLocation>
        <location evidence="1">Nucleus</location>
        <location evidence="1">Nucleolus</location>
    </subcellularLocation>
</comment>
<dbReference type="EMBL" id="JAACXV010000070">
    <property type="protein sequence ID" value="KAF7284779.1"/>
    <property type="molecule type" value="Genomic_DNA"/>
</dbReference>
<proteinExistence type="inferred from homology"/>
<dbReference type="GO" id="GO:0032040">
    <property type="term" value="C:small-subunit processome"/>
    <property type="evidence" value="ECO:0007669"/>
    <property type="project" value="InterPro"/>
</dbReference>
<evidence type="ECO:0000256" key="3">
    <source>
        <dbReference type="ARBA" id="ARBA00022553"/>
    </source>
</evidence>
<keyword evidence="4" id="KW-0539">Nucleus</keyword>
<keyword evidence="6" id="KW-1185">Reference proteome</keyword>
<dbReference type="PANTHER" id="PTHR14150:SF12">
    <property type="entry name" value="U3 SMALL NUCLEOLAR RNA-ASSOCIATED PROTEIN 14 HOMOLOG A"/>
    <property type="match status" value="1"/>
</dbReference>
<dbReference type="InterPro" id="IPR006709">
    <property type="entry name" value="SSU_processome_Utp14"/>
</dbReference>
<gene>
    <name evidence="5" type="ORF">GWI33_021646</name>
</gene>
<protein>
    <recommendedName>
        <fullName evidence="7">U3 small nucleolar RNA-associated protein 14 homolog A</fullName>
    </recommendedName>
</protein>
<keyword evidence="3" id="KW-0597">Phosphoprotein</keyword>
<evidence type="ECO:0000256" key="4">
    <source>
        <dbReference type="ARBA" id="ARBA00023242"/>
    </source>
</evidence>
<evidence type="ECO:0000256" key="1">
    <source>
        <dbReference type="ARBA" id="ARBA00004604"/>
    </source>
</evidence>
<dbReference type="Proteomes" id="UP000625711">
    <property type="component" value="Unassembled WGS sequence"/>
</dbReference>
<dbReference type="GO" id="GO:0006364">
    <property type="term" value="P:rRNA processing"/>
    <property type="evidence" value="ECO:0007669"/>
    <property type="project" value="InterPro"/>
</dbReference>
<evidence type="ECO:0000313" key="6">
    <source>
        <dbReference type="Proteomes" id="UP000625711"/>
    </source>
</evidence>
<comment type="similarity">
    <text evidence="2">Belongs to the UTP14 family.</text>
</comment>
<accession>A0A834IR44</accession>
<organism evidence="5 6">
    <name type="scientific">Rhynchophorus ferrugineus</name>
    <name type="common">Red palm weevil</name>
    <name type="synonym">Curculio ferrugineus</name>
    <dbReference type="NCBI Taxonomy" id="354439"/>
    <lineage>
        <taxon>Eukaryota</taxon>
        <taxon>Metazoa</taxon>
        <taxon>Ecdysozoa</taxon>
        <taxon>Arthropoda</taxon>
        <taxon>Hexapoda</taxon>
        <taxon>Insecta</taxon>
        <taxon>Pterygota</taxon>
        <taxon>Neoptera</taxon>
        <taxon>Endopterygota</taxon>
        <taxon>Coleoptera</taxon>
        <taxon>Polyphaga</taxon>
        <taxon>Cucujiformia</taxon>
        <taxon>Curculionidae</taxon>
        <taxon>Dryophthorinae</taxon>
        <taxon>Rhynchophorus</taxon>
    </lineage>
</organism>
<sequence>MSDASDFNYSDDEIDDKSHTKIVENVLNINKTRHLKRPVRTEPTSHVSEFNLVKPIAGKLANIQLEKLTRVLKNKKNCVNLKEKFESAKKKARTLPKPLEKPQSEKISRSVAYERNRFLFDRWEAFVTSNRAEAHRVFPVNNVEKLKVQAKEVEKLPQMWTFKSDLEKKLDKLETEEYIIGNVNEENTYPLTLKELKEKRKEAAKMRAHQSFKEAKARRQNKIKSKKFHRILRKEKIKQKLKEFEELQKTDPEQALVKLEEIEKARALERFSLRHKSTGQWAMNKQIRAKYDKESRKVLSQQLQLSRELTQKSKQIESDSDFEEAQGETLSLTNHDNPWIGGLQPNKEVCDFVSGYRKFWSEQKAKSEEQNDLISNTVDEDFKFQLDVDQPINDIVEQQQVVSNQQQEFPDISKKKSKKCVDYNIITKEKQVNVNNMSGDWDVDEFFENIETKIKKKVHNKSKNDSKKVVKLKSKKNLKEKNLKPKKISLDMPIQSKKHVIDEELNETSGVNKKENNSNIENLKNILNGVKDANNKTNGKIKNTIGDIDPTEFMKPKTPIELDSALPDLVLEEDPEQDTQKNIIMEAFEDDDVVQDFTKEKKHEIDKDMSQTIDLNLPGWGSWAGTGIHPRKQKRRRRFIVKMPEVLPRRDDNKGTLIINEKATAKVKLHQVTEIPFPFKSVIDYEASIRAPIGKTFVPELAFRKFTRPAVQTRMGTIIEPVTTSQLMGKPGN</sequence>
<name>A0A834IR44_RHYFE</name>
<comment type="caution">
    <text evidence="5">The sequence shown here is derived from an EMBL/GenBank/DDBJ whole genome shotgun (WGS) entry which is preliminary data.</text>
</comment>
<evidence type="ECO:0008006" key="7">
    <source>
        <dbReference type="Google" id="ProtNLM"/>
    </source>
</evidence>
<evidence type="ECO:0000313" key="5">
    <source>
        <dbReference type="EMBL" id="KAF7284779.1"/>
    </source>
</evidence>
<evidence type="ECO:0000256" key="2">
    <source>
        <dbReference type="ARBA" id="ARBA00007774"/>
    </source>
</evidence>
<dbReference type="OrthoDB" id="277439at2759"/>
<dbReference type="PANTHER" id="PTHR14150">
    <property type="entry name" value="U3 SMALL NUCLEOLAR RNA-ASSOCIATED PROTEIN 14"/>
    <property type="match status" value="1"/>
</dbReference>
<dbReference type="AlphaFoldDB" id="A0A834IR44"/>